<evidence type="ECO:0000256" key="5">
    <source>
        <dbReference type="ARBA" id="ARBA00023163"/>
    </source>
</evidence>
<name>A0A261ETG6_9BIFI</name>
<dbReference type="SMART" id="SM00862">
    <property type="entry name" value="Trans_reg_C"/>
    <property type="match status" value="1"/>
</dbReference>
<dbReference type="FunFam" id="1.10.10.10:FF:000018">
    <property type="entry name" value="DNA-binding response regulator ResD"/>
    <property type="match status" value="1"/>
</dbReference>
<keyword evidence="4 7" id="KW-0238">DNA-binding</keyword>
<dbReference type="GO" id="GO:0032993">
    <property type="term" value="C:protein-DNA complex"/>
    <property type="evidence" value="ECO:0007669"/>
    <property type="project" value="TreeGrafter"/>
</dbReference>
<evidence type="ECO:0000256" key="7">
    <source>
        <dbReference type="PROSITE-ProRule" id="PRU01091"/>
    </source>
</evidence>
<dbReference type="GO" id="GO:0005829">
    <property type="term" value="C:cytosol"/>
    <property type="evidence" value="ECO:0007669"/>
    <property type="project" value="TreeGrafter"/>
</dbReference>
<reference evidence="10 11" key="1">
    <citation type="journal article" date="2017" name="BMC Genomics">
        <title>Comparative genomic and phylogenomic analyses of the Bifidobacteriaceae family.</title>
        <authorList>
            <person name="Lugli G.A."/>
            <person name="Milani C."/>
            <person name="Turroni F."/>
            <person name="Duranti S."/>
            <person name="Mancabelli L."/>
            <person name="Mangifesta M."/>
            <person name="Ferrario C."/>
            <person name="Modesto M."/>
            <person name="Mattarelli P."/>
            <person name="Jiri K."/>
            <person name="van Sinderen D."/>
            <person name="Ventura M."/>
        </authorList>
    </citation>
    <scope>NUCLEOTIDE SEQUENCE [LARGE SCALE GENOMIC DNA]</scope>
    <source>
        <strain evidence="10 11">DSM 22924</strain>
    </source>
</reference>
<feature type="domain" description="OmpR/PhoB-type" evidence="9">
    <location>
        <begin position="126"/>
        <end position="224"/>
    </location>
</feature>
<dbReference type="PANTHER" id="PTHR48111">
    <property type="entry name" value="REGULATOR OF RPOS"/>
    <property type="match status" value="1"/>
</dbReference>
<dbReference type="RefSeq" id="WP_094722670.1">
    <property type="nucleotide sequence ID" value="NZ_MWWS01000004.1"/>
</dbReference>
<dbReference type="SUPFAM" id="SSF52172">
    <property type="entry name" value="CheY-like"/>
    <property type="match status" value="1"/>
</dbReference>
<keyword evidence="2" id="KW-0902">Two-component regulatory system</keyword>
<accession>A0A261ETG6</accession>
<feature type="modified residue" description="4-aspartylphosphate" evidence="6">
    <location>
        <position position="51"/>
    </location>
</feature>
<dbReference type="InterPro" id="IPR001789">
    <property type="entry name" value="Sig_transdc_resp-reg_receiver"/>
</dbReference>
<dbReference type="Gene3D" id="1.10.10.10">
    <property type="entry name" value="Winged helix-like DNA-binding domain superfamily/Winged helix DNA-binding domain"/>
    <property type="match status" value="1"/>
</dbReference>
<organism evidence="10 11">
    <name type="scientific">Bombiscardovia coagulans</name>
    <dbReference type="NCBI Taxonomy" id="686666"/>
    <lineage>
        <taxon>Bacteria</taxon>
        <taxon>Bacillati</taxon>
        <taxon>Actinomycetota</taxon>
        <taxon>Actinomycetes</taxon>
        <taxon>Bifidobacteriales</taxon>
        <taxon>Bifidobacteriaceae</taxon>
        <taxon>Bombiscardovia</taxon>
    </lineage>
</organism>
<dbReference type="OrthoDB" id="3197131at2"/>
<evidence type="ECO:0000313" key="11">
    <source>
        <dbReference type="Proteomes" id="UP000216004"/>
    </source>
</evidence>
<keyword evidence="5" id="KW-0804">Transcription</keyword>
<dbReference type="CDD" id="cd17574">
    <property type="entry name" value="REC_OmpR"/>
    <property type="match status" value="1"/>
</dbReference>
<evidence type="ECO:0000256" key="3">
    <source>
        <dbReference type="ARBA" id="ARBA00023015"/>
    </source>
</evidence>
<feature type="DNA-binding region" description="OmpR/PhoB-type" evidence="7">
    <location>
        <begin position="126"/>
        <end position="224"/>
    </location>
</feature>
<proteinExistence type="predicted"/>
<comment type="caution">
    <text evidence="10">The sequence shown here is derived from an EMBL/GenBank/DDBJ whole genome shotgun (WGS) entry which is preliminary data.</text>
</comment>
<evidence type="ECO:0000256" key="1">
    <source>
        <dbReference type="ARBA" id="ARBA00022553"/>
    </source>
</evidence>
<dbReference type="PROSITE" id="PS51755">
    <property type="entry name" value="OMPR_PHOB"/>
    <property type="match status" value="1"/>
</dbReference>
<dbReference type="Gene3D" id="3.40.50.2300">
    <property type="match status" value="1"/>
</dbReference>
<dbReference type="GO" id="GO:0006355">
    <property type="term" value="P:regulation of DNA-templated transcription"/>
    <property type="evidence" value="ECO:0007669"/>
    <property type="project" value="InterPro"/>
</dbReference>
<keyword evidence="11" id="KW-1185">Reference proteome</keyword>
<dbReference type="EMBL" id="MWWS01000004">
    <property type="protein sequence ID" value="OZG50151.1"/>
    <property type="molecule type" value="Genomic_DNA"/>
</dbReference>
<dbReference type="CDD" id="cd00383">
    <property type="entry name" value="trans_reg_C"/>
    <property type="match status" value="1"/>
</dbReference>
<dbReference type="InterPro" id="IPR036388">
    <property type="entry name" value="WH-like_DNA-bd_sf"/>
</dbReference>
<evidence type="ECO:0000256" key="6">
    <source>
        <dbReference type="PROSITE-ProRule" id="PRU00169"/>
    </source>
</evidence>
<dbReference type="InterPro" id="IPR039420">
    <property type="entry name" value="WalR-like"/>
</dbReference>
<evidence type="ECO:0000259" key="9">
    <source>
        <dbReference type="PROSITE" id="PS51755"/>
    </source>
</evidence>
<dbReference type="AlphaFoldDB" id="A0A261ETG6"/>
<dbReference type="InterPro" id="IPR001867">
    <property type="entry name" value="OmpR/PhoB-type_DNA-bd"/>
</dbReference>
<evidence type="ECO:0000313" key="10">
    <source>
        <dbReference type="EMBL" id="OZG50151.1"/>
    </source>
</evidence>
<dbReference type="Pfam" id="PF00486">
    <property type="entry name" value="Trans_reg_C"/>
    <property type="match status" value="1"/>
</dbReference>
<dbReference type="GO" id="GO:0000156">
    <property type="term" value="F:phosphorelay response regulator activity"/>
    <property type="evidence" value="ECO:0007669"/>
    <property type="project" value="TreeGrafter"/>
</dbReference>
<feature type="domain" description="Response regulatory" evidence="8">
    <location>
        <begin position="3"/>
        <end position="115"/>
    </location>
</feature>
<dbReference type="InterPro" id="IPR011006">
    <property type="entry name" value="CheY-like_superfamily"/>
</dbReference>
<evidence type="ECO:0000256" key="4">
    <source>
        <dbReference type="ARBA" id="ARBA00023125"/>
    </source>
</evidence>
<dbReference type="Proteomes" id="UP000216004">
    <property type="component" value="Unassembled WGS sequence"/>
</dbReference>
<keyword evidence="3" id="KW-0805">Transcription regulation</keyword>
<dbReference type="SMART" id="SM00448">
    <property type="entry name" value="REC"/>
    <property type="match status" value="1"/>
</dbReference>
<dbReference type="Pfam" id="PF00072">
    <property type="entry name" value="Response_reg"/>
    <property type="match status" value="1"/>
</dbReference>
<gene>
    <name evidence="10" type="ORF">BOCO_0668</name>
</gene>
<evidence type="ECO:0000259" key="8">
    <source>
        <dbReference type="PROSITE" id="PS50110"/>
    </source>
</evidence>
<sequence length="224" mass="25296">MATILVVEDHQDIRDLLTTVLNVDYEVRQATNGSEAIAMFTEQEPDLVLLDVMLPHVTGESVLSWIRKISSVPVIVLTAIQDKTSTVEFLTKGANDYVTKPFDIDELLARIGVQLREQCPKLSDKNTTMHVGDLSIDLATYKVRMEDKEISLAKKEFALLSVLMKRPHQVFDKASLYEAVWEQPYINAENTLNVHLSNLRTKLNELVGESRYVISVWGIGVRLV</sequence>
<dbReference type="GO" id="GO:0000976">
    <property type="term" value="F:transcription cis-regulatory region binding"/>
    <property type="evidence" value="ECO:0007669"/>
    <property type="project" value="TreeGrafter"/>
</dbReference>
<dbReference type="PANTHER" id="PTHR48111:SF2">
    <property type="entry name" value="RESPONSE REGULATOR SAER"/>
    <property type="match status" value="1"/>
</dbReference>
<dbReference type="FunFam" id="3.40.50.2300:FF:000001">
    <property type="entry name" value="DNA-binding response regulator PhoB"/>
    <property type="match status" value="1"/>
</dbReference>
<dbReference type="PROSITE" id="PS50110">
    <property type="entry name" value="RESPONSE_REGULATORY"/>
    <property type="match status" value="1"/>
</dbReference>
<protein>
    <submittedName>
        <fullName evidence="10">DNA-binding response regulator</fullName>
    </submittedName>
</protein>
<keyword evidence="1 6" id="KW-0597">Phosphoprotein</keyword>
<evidence type="ECO:0000256" key="2">
    <source>
        <dbReference type="ARBA" id="ARBA00023012"/>
    </source>
</evidence>